<accession>A0ABD3PHP9</accession>
<feature type="transmembrane region" description="Helical" evidence="1">
    <location>
        <begin position="501"/>
        <end position="523"/>
    </location>
</feature>
<sequence>MGLPASCTRCVSSFIGPQLTRIVTSPQQRPSSIVRLRRELLSGLIENTVEASAITAPTLLGLMIDGCIKNCNVRHLRKLQGVDALLTILTASFLSSVFGFSSSMHYMHEFCWTRLLPVSLSLWLIASTVEEEFSDTSSRGDDTWSELFAVSIPFALGCIGSTLGCVLSFLLCFLSRNNQERVHQHIFAGRRHFFFTPGHLVLSPAEAAVAAGCLCSAYIGGPWNYFTTMKMLENDDSLPSFASNAVHGVLGGTFGSSASDMLLMPIYFNILQSMVASKRIANLFPGRCTTKNNNDECSLENKVSMTQYDRISLGGLWKCRMAIVAVIMPIIWTIVRLADACESKSNVIGIGIAINSLLSCLVPAILSKFRWIFKLETESTRPLLVAEIQSLTSKMSDMCYYMLLSVIGVSTKRLEIIDKGWAPSSSFIFASASLMIHFVVIILGSFGLMKLLPQFPLRPEEIAVASCAAVTGPQAAAALAVKMSHEKERSDTETYLNWKGLALSGTVLGILGYIISCPVGVRLSKYLLAVVEK</sequence>
<organism evidence="2 3">
    <name type="scientific">Cyclotella atomus</name>
    <dbReference type="NCBI Taxonomy" id="382360"/>
    <lineage>
        <taxon>Eukaryota</taxon>
        <taxon>Sar</taxon>
        <taxon>Stramenopiles</taxon>
        <taxon>Ochrophyta</taxon>
        <taxon>Bacillariophyta</taxon>
        <taxon>Coscinodiscophyceae</taxon>
        <taxon>Thalassiosirophycidae</taxon>
        <taxon>Stephanodiscales</taxon>
        <taxon>Stephanodiscaceae</taxon>
        <taxon>Cyclotella</taxon>
    </lineage>
</organism>
<dbReference type="Pfam" id="PF05684">
    <property type="entry name" value="DUF819"/>
    <property type="match status" value="1"/>
</dbReference>
<feature type="transmembrane region" description="Helical" evidence="1">
    <location>
        <begin position="315"/>
        <end position="335"/>
    </location>
</feature>
<keyword evidence="1" id="KW-0472">Membrane</keyword>
<feature type="transmembrane region" description="Helical" evidence="1">
    <location>
        <begin position="147"/>
        <end position="174"/>
    </location>
</feature>
<evidence type="ECO:0000313" key="2">
    <source>
        <dbReference type="EMBL" id="KAL3786000.1"/>
    </source>
</evidence>
<feature type="transmembrane region" description="Helical" evidence="1">
    <location>
        <begin position="426"/>
        <end position="449"/>
    </location>
</feature>
<gene>
    <name evidence="2" type="ORF">ACHAWO_012198</name>
</gene>
<feature type="transmembrane region" description="Helical" evidence="1">
    <location>
        <begin position="347"/>
        <end position="366"/>
    </location>
</feature>
<dbReference type="InterPro" id="IPR008537">
    <property type="entry name" value="DUF819"/>
</dbReference>
<feature type="transmembrane region" description="Helical" evidence="1">
    <location>
        <begin position="84"/>
        <end position="107"/>
    </location>
</feature>
<evidence type="ECO:0000313" key="3">
    <source>
        <dbReference type="Proteomes" id="UP001530400"/>
    </source>
</evidence>
<protein>
    <submittedName>
        <fullName evidence="2">Uncharacterized protein</fullName>
    </submittedName>
</protein>
<proteinExistence type="predicted"/>
<keyword evidence="1" id="KW-1133">Transmembrane helix</keyword>
<reference evidence="2 3" key="1">
    <citation type="submission" date="2024-10" db="EMBL/GenBank/DDBJ databases">
        <title>Updated reference genomes for cyclostephanoid diatoms.</title>
        <authorList>
            <person name="Roberts W.R."/>
            <person name="Alverson A.J."/>
        </authorList>
    </citation>
    <scope>NUCLEOTIDE SEQUENCE [LARGE SCALE GENOMIC DNA]</scope>
    <source>
        <strain evidence="2 3">AJA010-31</strain>
    </source>
</reference>
<evidence type="ECO:0000256" key="1">
    <source>
        <dbReference type="SAM" id="Phobius"/>
    </source>
</evidence>
<dbReference type="AlphaFoldDB" id="A0ABD3PHP9"/>
<dbReference type="Proteomes" id="UP001530400">
    <property type="component" value="Unassembled WGS sequence"/>
</dbReference>
<comment type="caution">
    <text evidence="2">The sequence shown here is derived from an EMBL/GenBank/DDBJ whole genome shotgun (WGS) entry which is preliminary data.</text>
</comment>
<dbReference type="PANTHER" id="PTHR34289">
    <property type="entry name" value="PROTEIN, PUTATIVE (DUF819)-RELATED"/>
    <property type="match status" value="1"/>
</dbReference>
<keyword evidence="3" id="KW-1185">Reference proteome</keyword>
<dbReference type="EMBL" id="JALLPJ020000670">
    <property type="protein sequence ID" value="KAL3786000.1"/>
    <property type="molecule type" value="Genomic_DNA"/>
</dbReference>
<keyword evidence="1" id="KW-0812">Transmembrane</keyword>
<dbReference type="PANTHER" id="PTHR34289:SF8">
    <property type="entry name" value="DUF819 DOMAIN-CONTAINING PROTEIN"/>
    <property type="match status" value="1"/>
</dbReference>
<name>A0ABD3PHP9_9STRA</name>